<dbReference type="InterPro" id="IPR039418">
    <property type="entry name" value="LexA-like"/>
</dbReference>
<evidence type="ECO:0000256" key="1">
    <source>
        <dbReference type="ARBA" id="ARBA00023015"/>
    </source>
</evidence>
<sequence length="225" mass="25150">MENLKDWVKTARKNAKLTQEQLAEKLELTKAAVSAYETGRNAPSVALVNKISKITNTTPPLNQIKKNESNATLIGGIEVWDKNTPLNEDEVEVPFYKEVYLSAGNGFTSDIEDHNGYKLRFSKSTLKKYGICYENVVCVSADGDSMKPVFPDGATLGIDTGNKSIKDGQIYAINHDGLLRTKILKKRPGNKILIQSYNSEEYPDDEVSLDEINVIGRVFWWSVMI</sequence>
<dbReference type="PROSITE" id="PS50943">
    <property type="entry name" value="HTH_CROC1"/>
    <property type="match status" value="1"/>
</dbReference>
<reference evidence="5" key="2">
    <citation type="journal article" date="2022" name="Res Sq">
        <title>Evolution of multicellular longitudinally dividing oral cavity symbionts (Neisseriaceae).</title>
        <authorList>
            <person name="Nyongesa S."/>
            <person name="Weber P."/>
            <person name="Bernet E."/>
            <person name="Pullido F."/>
            <person name="Nieckarz M."/>
            <person name="Delaby M."/>
            <person name="Nieves C."/>
            <person name="Viehboeck T."/>
            <person name="Krause N."/>
            <person name="Rivera-Millot A."/>
            <person name="Nakamura A."/>
            <person name="Vischer N."/>
            <person name="VanNieuwenhze M."/>
            <person name="Brun Y."/>
            <person name="Cava F."/>
            <person name="Bulgheresi S."/>
            <person name="Veyrier F."/>
        </authorList>
    </citation>
    <scope>NUCLEOTIDE SEQUENCE</scope>
    <source>
        <strain evidence="5">SAG 1488-6</strain>
    </source>
</reference>
<dbReference type="Proteomes" id="UP000832034">
    <property type="component" value="Chromosome"/>
</dbReference>
<gene>
    <name evidence="5" type="ORF">LVJ81_04885</name>
</gene>
<dbReference type="InterPro" id="IPR036286">
    <property type="entry name" value="LexA/Signal_pep-like_sf"/>
</dbReference>
<dbReference type="PANTHER" id="PTHR40661:SF2">
    <property type="entry name" value="HTH-TYPE TRANSCRIPTIONAL REGULATOR PRTR"/>
    <property type="match status" value="1"/>
</dbReference>
<keyword evidence="1" id="KW-0805">Transcription regulation</keyword>
<evidence type="ECO:0000313" key="6">
    <source>
        <dbReference type="Proteomes" id="UP000832034"/>
    </source>
</evidence>
<keyword evidence="6" id="KW-1185">Reference proteome</keyword>
<dbReference type="SUPFAM" id="SSF47413">
    <property type="entry name" value="lambda repressor-like DNA-binding domains"/>
    <property type="match status" value="1"/>
</dbReference>
<protein>
    <submittedName>
        <fullName evidence="5">Helix-turn-helix transcriptional regulator</fullName>
    </submittedName>
</protein>
<organism evidence="5 6">
    <name type="scientific">Vitreoscilla stercoraria</name>
    <dbReference type="NCBI Taxonomy" id="61"/>
    <lineage>
        <taxon>Bacteria</taxon>
        <taxon>Pseudomonadati</taxon>
        <taxon>Pseudomonadota</taxon>
        <taxon>Betaproteobacteria</taxon>
        <taxon>Neisseriales</taxon>
        <taxon>Neisseriaceae</taxon>
        <taxon>Vitreoscilla</taxon>
    </lineage>
</organism>
<dbReference type="InterPro" id="IPR015927">
    <property type="entry name" value="Peptidase_S24_S26A/B/C"/>
</dbReference>
<dbReference type="Pfam" id="PF00717">
    <property type="entry name" value="Peptidase_S24"/>
    <property type="match status" value="1"/>
</dbReference>
<dbReference type="Pfam" id="PF01381">
    <property type="entry name" value="HTH_3"/>
    <property type="match status" value="1"/>
</dbReference>
<dbReference type="InterPro" id="IPR010982">
    <property type="entry name" value="Lambda_DNA-bd_dom_sf"/>
</dbReference>
<dbReference type="PANTHER" id="PTHR40661">
    <property type="match status" value="1"/>
</dbReference>
<feature type="domain" description="HTH cro/C1-type" evidence="4">
    <location>
        <begin position="8"/>
        <end position="62"/>
    </location>
</feature>
<keyword evidence="3" id="KW-0804">Transcription</keyword>
<dbReference type="CDD" id="cd00093">
    <property type="entry name" value="HTH_XRE"/>
    <property type="match status" value="1"/>
</dbReference>
<dbReference type="SUPFAM" id="SSF51306">
    <property type="entry name" value="LexA/Signal peptidase"/>
    <property type="match status" value="1"/>
</dbReference>
<keyword evidence="2" id="KW-0238">DNA-binding</keyword>
<dbReference type="Gene3D" id="2.10.109.10">
    <property type="entry name" value="Umud Fragment, subunit A"/>
    <property type="match status" value="1"/>
</dbReference>
<name>A0ABY4EDJ6_VITST</name>
<evidence type="ECO:0000256" key="3">
    <source>
        <dbReference type="ARBA" id="ARBA00023163"/>
    </source>
</evidence>
<dbReference type="EMBL" id="CP091512">
    <property type="protein sequence ID" value="UOO93366.1"/>
    <property type="molecule type" value="Genomic_DNA"/>
</dbReference>
<proteinExistence type="predicted"/>
<dbReference type="InterPro" id="IPR001387">
    <property type="entry name" value="Cro/C1-type_HTH"/>
</dbReference>
<evidence type="ECO:0000256" key="2">
    <source>
        <dbReference type="ARBA" id="ARBA00023125"/>
    </source>
</evidence>
<evidence type="ECO:0000313" key="5">
    <source>
        <dbReference type="EMBL" id="UOO93366.1"/>
    </source>
</evidence>
<dbReference type="RefSeq" id="WP_026353663.1">
    <property type="nucleotide sequence ID" value="NZ_CP091512.1"/>
</dbReference>
<evidence type="ECO:0000259" key="4">
    <source>
        <dbReference type="PROSITE" id="PS50943"/>
    </source>
</evidence>
<dbReference type="CDD" id="cd06529">
    <property type="entry name" value="S24_LexA-like"/>
    <property type="match status" value="1"/>
</dbReference>
<dbReference type="SMART" id="SM00530">
    <property type="entry name" value="HTH_XRE"/>
    <property type="match status" value="1"/>
</dbReference>
<reference evidence="5" key="1">
    <citation type="submission" date="2021-12" db="EMBL/GenBank/DDBJ databases">
        <authorList>
            <person name="Veyrier F.J."/>
        </authorList>
    </citation>
    <scope>NUCLEOTIDE SEQUENCE</scope>
    <source>
        <strain evidence="5">SAG 1488-6</strain>
    </source>
</reference>
<accession>A0ABY4EDJ6</accession>
<dbReference type="Gene3D" id="1.10.260.40">
    <property type="entry name" value="lambda repressor-like DNA-binding domains"/>
    <property type="match status" value="1"/>
</dbReference>